<reference evidence="10" key="1">
    <citation type="submission" date="2015-09" db="EMBL/GenBank/DDBJ databases">
        <authorList>
            <person name="Bertelli C."/>
        </authorList>
    </citation>
    <scope>NUCLEOTIDE SEQUENCE [LARGE SCALE GENOMIC DNA]</scope>
    <source>
        <strain evidence="10">KNic</strain>
    </source>
</reference>
<dbReference type="InParanoid" id="A0A0U5JBD5"/>
<feature type="transmembrane region" description="Helical" evidence="6">
    <location>
        <begin position="378"/>
        <end position="398"/>
    </location>
</feature>
<evidence type="ECO:0000256" key="1">
    <source>
        <dbReference type="ARBA" id="ARBA00004127"/>
    </source>
</evidence>
<feature type="transmembrane region" description="Helical" evidence="6">
    <location>
        <begin position="117"/>
        <end position="135"/>
    </location>
</feature>
<feature type="transmembrane region" description="Helical" evidence="6">
    <location>
        <begin position="30"/>
        <end position="54"/>
    </location>
</feature>
<feature type="domain" description="NADH:quinone oxidoreductase/Mrp antiporter transmembrane" evidence="7">
    <location>
        <begin position="134"/>
        <end position="425"/>
    </location>
</feature>
<dbReference type="STRING" id="389348.PNK_1746"/>
<evidence type="ECO:0000313" key="10">
    <source>
        <dbReference type="Proteomes" id="UP000069902"/>
    </source>
</evidence>
<feature type="transmembrane region" description="Helical" evidence="6">
    <location>
        <begin position="246"/>
        <end position="268"/>
    </location>
</feature>
<dbReference type="NCBIfam" id="NF005141">
    <property type="entry name" value="PRK06590.1"/>
    <property type="match status" value="1"/>
</dbReference>
<dbReference type="PRINTS" id="PR01434">
    <property type="entry name" value="NADHDHGNASE5"/>
</dbReference>
<dbReference type="RefSeq" id="WP_059061518.1">
    <property type="nucleotide sequence ID" value="NZ_LN879502.1"/>
</dbReference>
<organism evidence="9 10">
    <name type="scientific">Candidatus Protochlamydia naegleriophila</name>
    <dbReference type="NCBI Taxonomy" id="389348"/>
    <lineage>
        <taxon>Bacteria</taxon>
        <taxon>Pseudomonadati</taxon>
        <taxon>Chlamydiota</taxon>
        <taxon>Chlamydiia</taxon>
        <taxon>Parachlamydiales</taxon>
        <taxon>Parachlamydiaceae</taxon>
        <taxon>Candidatus Protochlamydia</taxon>
    </lineage>
</organism>
<evidence type="ECO:0000256" key="3">
    <source>
        <dbReference type="ARBA" id="ARBA00022989"/>
    </source>
</evidence>
<dbReference type="GO" id="GO:0008137">
    <property type="term" value="F:NADH dehydrogenase (ubiquinone) activity"/>
    <property type="evidence" value="ECO:0007669"/>
    <property type="project" value="InterPro"/>
</dbReference>
<dbReference type="InterPro" id="IPR001750">
    <property type="entry name" value="ND/Mrp_TM"/>
</dbReference>
<feature type="transmembrane region" description="Helical" evidence="6">
    <location>
        <begin position="205"/>
        <end position="225"/>
    </location>
</feature>
<dbReference type="GO" id="GO:0042773">
    <property type="term" value="P:ATP synthesis coupled electron transport"/>
    <property type="evidence" value="ECO:0007669"/>
    <property type="project" value="InterPro"/>
</dbReference>
<dbReference type="PRINTS" id="PR01435">
    <property type="entry name" value="NPOXDRDTASE5"/>
</dbReference>
<comment type="subcellular location">
    <subcellularLocation>
        <location evidence="1">Endomembrane system</location>
        <topology evidence="1">Multi-pass membrane protein</topology>
    </subcellularLocation>
    <subcellularLocation>
        <location evidence="5">Membrane</location>
        <topology evidence="5">Multi-pass membrane protein</topology>
    </subcellularLocation>
</comment>
<dbReference type="GO" id="GO:0012505">
    <property type="term" value="C:endomembrane system"/>
    <property type="evidence" value="ECO:0007669"/>
    <property type="project" value="UniProtKB-SubCell"/>
</dbReference>
<evidence type="ECO:0000256" key="4">
    <source>
        <dbReference type="ARBA" id="ARBA00023136"/>
    </source>
</evidence>
<evidence type="ECO:0000256" key="2">
    <source>
        <dbReference type="ARBA" id="ARBA00022692"/>
    </source>
</evidence>
<evidence type="ECO:0000259" key="8">
    <source>
        <dbReference type="Pfam" id="PF00662"/>
    </source>
</evidence>
<dbReference type="Pfam" id="PF00662">
    <property type="entry name" value="Proton_antipo_N"/>
    <property type="match status" value="1"/>
</dbReference>
<keyword evidence="10" id="KW-1185">Reference proteome</keyword>
<dbReference type="NCBIfam" id="TIGR01974">
    <property type="entry name" value="NDH_I_L"/>
    <property type="match status" value="1"/>
</dbReference>
<feature type="transmembrane region" description="Helical" evidence="6">
    <location>
        <begin position="308"/>
        <end position="332"/>
    </location>
</feature>
<feature type="transmembrane region" description="Helical" evidence="6">
    <location>
        <begin position="6"/>
        <end position="23"/>
    </location>
</feature>
<dbReference type="InterPro" id="IPR003945">
    <property type="entry name" value="NU5C-like"/>
</dbReference>
<feature type="transmembrane region" description="Helical" evidence="6">
    <location>
        <begin position="509"/>
        <end position="529"/>
    </location>
</feature>
<gene>
    <name evidence="9" type="primary">nuoL</name>
    <name evidence="9" type="ORF">PNK_1746</name>
</gene>
<dbReference type="GO" id="GO:0016020">
    <property type="term" value="C:membrane"/>
    <property type="evidence" value="ECO:0007669"/>
    <property type="project" value="UniProtKB-SubCell"/>
</dbReference>
<dbReference type="AlphaFoldDB" id="A0A0U5JBD5"/>
<feature type="transmembrane region" description="Helical" evidence="6">
    <location>
        <begin position="338"/>
        <end position="357"/>
    </location>
</feature>
<feature type="transmembrane region" description="Helical" evidence="6">
    <location>
        <begin position="172"/>
        <end position="193"/>
    </location>
</feature>
<dbReference type="KEGG" id="pnl:PNK_1746"/>
<dbReference type="GO" id="GO:0003954">
    <property type="term" value="F:NADH dehydrogenase activity"/>
    <property type="evidence" value="ECO:0007669"/>
    <property type="project" value="TreeGrafter"/>
</dbReference>
<dbReference type="PATRIC" id="fig|389348.3.peg.1962"/>
<dbReference type="PANTHER" id="PTHR42829">
    <property type="entry name" value="NADH-UBIQUINONE OXIDOREDUCTASE CHAIN 5"/>
    <property type="match status" value="1"/>
</dbReference>
<feature type="domain" description="NADH-Ubiquinone oxidoreductase (complex I) chain 5 N-terminal" evidence="8">
    <location>
        <begin position="68"/>
        <end position="118"/>
    </location>
</feature>
<feature type="transmembrane region" description="Helical" evidence="6">
    <location>
        <begin position="457"/>
        <end position="479"/>
    </location>
</feature>
<dbReference type="Gene3D" id="1.20.5.2700">
    <property type="match status" value="1"/>
</dbReference>
<dbReference type="InterPro" id="IPR001516">
    <property type="entry name" value="Proton_antipo_N"/>
</dbReference>
<dbReference type="InterPro" id="IPR018393">
    <property type="entry name" value="NADHpl_OxRdtase_5_subgr"/>
</dbReference>
<dbReference type="PANTHER" id="PTHR42829:SF2">
    <property type="entry name" value="NADH-UBIQUINONE OXIDOREDUCTASE CHAIN 5"/>
    <property type="match status" value="1"/>
</dbReference>
<evidence type="ECO:0000256" key="5">
    <source>
        <dbReference type="RuleBase" id="RU000320"/>
    </source>
</evidence>
<evidence type="ECO:0000313" key="9">
    <source>
        <dbReference type="EMBL" id="CUI17353.1"/>
    </source>
</evidence>
<dbReference type="Pfam" id="PF00361">
    <property type="entry name" value="Proton_antipo_M"/>
    <property type="match status" value="1"/>
</dbReference>
<keyword evidence="2 5" id="KW-0812">Transmembrane</keyword>
<feature type="transmembrane region" description="Helical" evidence="6">
    <location>
        <begin position="85"/>
        <end position="105"/>
    </location>
</feature>
<feature type="transmembrane region" description="Helical" evidence="6">
    <location>
        <begin position="603"/>
        <end position="622"/>
    </location>
</feature>
<feature type="transmembrane region" description="Helical" evidence="6">
    <location>
        <begin position="141"/>
        <end position="160"/>
    </location>
</feature>
<dbReference type="EMBL" id="LN879502">
    <property type="protein sequence ID" value="CUI17353.1"/>
    <property type="molecule type" value="Genomic_DNA"/>
</dbReference>
<feature type="transmembrane region" description="Helical" evidence="6">
    <location>
        <begin position="280"/>
        <end position="301"/>
    </location>
</feature>
<proteinExistence type="predicted"/>
<keyword evidence="3 6" id="KW-1133">Transmembrane helix</keyword>
<dbReference type="FunCoup" id="A0A0U5JBD5">
    <property type="interactions" value="176"/>
</dbReference>
<protein>
    <submittedName>
        <fullName evidence="9">NADH-ubiquinone oxidoreductase subunit L</fullName>
        <ecNumber evidence="9">1.6.5.3</ecNumber>
    </submittedName>
</protein>
<keyword evidence="9" id="KW-0830">Ubiquinone</keyword>
<accession>A0A0U5JBD5</accession>
<evidence type="ECO:0000256" key="6">
    <source>
        <dbReference type="SAM" id="Phobius"/>
    </source>
</evidence>
<feature type="transmembrane region" description="Helical" evidence="6">
    <location>
        <begin position="413"/>
        <end position="436"/>
    </location>
</feature>
<name>A0A0U5JBD5_9BACT</name>
<dbReference type="EC" id="1.6.5.3" evidence="9"/>
<keyword evidence="9" id="KW-0560">Oxidoreductase</keyword>
<dbReference type="GO" id="GO:0015990">
    <property type="term" value="P:electron transport coupled proton transport"/>
    <property type="evidence" value="ECO:0007669"/>
    <property type="project" value="TreeGrafter"/>
</dbReference>
<keyword evidence="4 6" id="KW-0472">Membrane</keyword>
<sequence length="628" mass="68608">MLNAISLGLTLPLLGFLTLLMASNRIGRRLAGLIGCGTVLLAFACFAGVLPFYVQGGMIPQTLHLFNWLSLPGIEVNFSLHLDSLSLLMTLIVTGVGFLIHIYSIGYMDHESDFARYFACLNFFIFAMLLLVLAGDLILLFIGWESVGLASYLLIGFWYTRPAAAQAATKAFVVNRIGDLGLLLGLLLTLQTFGTTDITAVSQMAMKGFAIGAPVLTAITLLYFWGATGKSAQLPLYNWLPDAMEGPTPVSALIHAATMVTAGVYLVVRMHTLFSLSPETLHVIGIVGGATALFASFCALAQTDLKRVLAYSTVSQLGLMFLACGVGAYYAAMFHLTIHAFVKALLFLSAGNVVHMMHDTTSMDKMGGLSKIFTKTHWLFLLGALALAGVPPFAAFFSKDLILELEHLQGSDSLFFVGLAASILTGIYMIRAYCLTFTGEPRASRELLRNVKEAPPVMLMPLSILAILTLIGGFLGFAFTSIPPLEYFLEELGISSHERELSTGLHLSLQVWMALLGSFLGVGASALIYTRYYQRLGQPWALLRHSFYVEDLYGRLVVRPLKSLASLIVEFFEARIFEKSMTFSARAVQSLSKWMQLIQSGQVRSYIAWIVTGSAFLIVYFITEGFHA</sequence>
<dbReference type="Proteomes" id="UP000069902">
    <property type="component" value="Chromosome cPNK"/>
</dbReference>
<evidence type="ECO:0000259" key="7">
    <source>
        <dbReference type="Pfam" id="PF00361"/>
    </source>
</evidence>